<dbReference type="GO" id="GO:0004519">
    <property type="term" value="F:endonuclease activity"/>
    <property type="evidence" value="ECO:0007669"/>
    <property type="project" value="UniProtKB-KW"/>
</dbReference>
<protein>
    <recommendedName>
        <fullName evidence="12">Reverse transcriptase domain-containing protein</fullName>
    </recommendedName>
</protein>
<keyword evidence="11" id="KW-1185">Reference proteome</keyword>
<dbReference type="EMBL" id="JAUUTY010000004">
    <property type="protein sequence ID" value="KAK1647967.1"/>
    <property type="molecule type" value="Genomic_DNA"/>
</dbReference>
<feature type="region of interest" description="Disordered" evidence="7">
    <location>
        <begin position="740"/>
        <end position="770"/>
    </location>
</feature>
<dbReference type="Proteomes" id="UP001231189">
    <property type="component" value="Unassembled WGS sequence"/>
</dbReference>
<dbReference type="InterPro" id="IPR053134">
    <property type="entry name" value="RNA-dir_DNA_polymerase"/>
</dbReference>
<evidence type="ECO:0000313" key="11">
    <source>
        <dbReference type="Proteomes" id="UP001231189"/>
    </source>
</evidence>
<keyword evidence="4" id="KW-0255">Endonuclease</keyword>
<keyword evidence="2" id="KW-0548">Nucleotidyltransferase</keyword>
<evidence type="ECO:0000259" key="9">
    <source>
        <dbReference type="Pfam" id="PF17917"/>
    </source>
</evidence>
<sequence>MENLLPESKALYQLLRSETKEEYESRFATYKKEMLDAVKVFIDDTKEQIKDVHTTVDGVRTTVSADLQAAKESIGAERDAVKSTPSSEIAGLAAAVDRAMRFDPGAVAGRPSTSASKEVDACTVGPDGRHWETQNRGTNYAQHTNCPEGDSEEETLDVEQEPVNQQLMMLSVAAISPDVNAPRTMQLQAQLHGYGAESYDGIIGLDWLGKYSPMTTHWEQGWLGIQHEGRHVNLHGEGPMLSTHALIELHLIREAPTEQPVELPPEVQSVLEQYSTVFEAPTALPSRRLYDHHIPLIPGARPISIRPYRVAPELKTDIERKIKELLDHGVITHSNSAFGSPILLVKKADHSWRLVVDYRHLNVLTVKGKYPLPVIDELLDELAGTHWFSKLDLNAGYHQIRLAPGEEYKTAFQSHNGHYEFKVMAFGLTGAPATFQHAMNASLAPVLRKFALVFFDDIRIYTATYDDHLQHLAIVLDILKRDQCSPSILTLAMWVLERFSQQGHPLAYVSRALGPRNRMLSVYEEYLAILLAVQQWRSYLQVGEFIIRTDHKILTHLTDQRLHTEWQPKALTKLMGLQYKWLQERSLIIASVRQHLLRMQQRMKAQADKHRTERTFEVGAEVFLRLQPYLQSSVARRANHKLAFKFFGPFRVLERVSPVLPPPDALFQIPVKILQQRVCQRGVRTVAQARVQWSGGSENQATWEDVDALRQQFPYAPAWGQAAFQEKGIVSGPATYEKEFTTAEDSGPTPARPKRDKRDSSWLADGHWVT</sequence>
<evidence type="ECO:0000313" key="10">
    <source>
        <dbReference type="EMBL" id="KAK1647967.1"/>
    </source>
</evidence>
<evidence type="ECO:0008006" key="12">
    <source>
        <dbReference type="Google" id="ProtNLM"/>
    </source>
</evidence>
<evidence type="ECO:0000256" key="3">
    <source>
        <dbReference type="ARBA" id="ARBA00022722"/>
    </source>
</evidence>
<evidence type="ECO:0000256" key="6">
    <source>
        <dbReference type="ARBA" id="ARBA00022918"/>
    </source>
</evidence>
<feature type="domain" description="Reverse transcriptase" evidence="8">
    <location>
        <begin position="345"/>
        <end position="481"/>
    </location>
</feature>
<reference evidence="10" key="1">
    <citation type="submission" date="2023-07" db="EMBL/GenBank/DDBJ databases">
        <title>A chromosome-level genome assembly of Lolium multiflorum.</title>
        <authorList>
            <person name="Chen Y."/>
            <person name="Copetti D."/>
            <person name="Kolliker R."/>
            <person name="Studer B."/>
        </authorList>
    </citation>
    <scope>NUCLEOTIDE SEQUENCE</scope>
    <source>
        <strain evidence="10">02402/16</strain>
        <tissue evidence="10">Leaf</tissue>
    </source>
</reference>
<dbReference type="SUPFAM" id="SSF56672">
    <property type="entry name" value="DNA/RNA polymerases"/>
    <property type="match status" value="1"/>
</dbReference>
<evidence type="ECO:0000256" key="1">
    <source>
        <dbReference type="ARBA" id="ARBA00022679"/>
    </source>
</evidence>
<dbReference type="InterPro" id="IPR043128">
    <property type="entry name" value="Rev_trsase/Diguanyl_cyclase"/>
</dbReference>
<evidence type="ECO:0000256" key="4">
    <source>
        <dbReference type="ARBA" id="ARBA00022759"/>
    </source>
</evidence>
<dbReference type="Pfam" id="PF00078">
    <property type="entry name" value="RVT_1"/>
    <property type="match status" value="1"/>
</dbReference>
<evidence type="ECO:0000256" key="2">
    <source>
        <dbReference type="ARBA" id="ARBA00022695"/>
    </source>
</evidence>
<dbReference type="InterPro" id="IPR041373">
    <property type="entry name" value="RT_RNaseH"/>
</dbReference>
<dbReference type="GO" id="GO:0003964">
    <property type="term" value="F:RNA-directed DNA polymerase activity"/>
    <property type="evidence" value="ECO:0007669"/>
    <property type="project" value="UniProtKB-KW"/>
</dbReference>
<dbReference type="InterPro" id="IPR043502">
    <property type="entry name" value="DNA/RNA_pol_sf"/>
</dbReference>
<keyword evidence="1" id="KW-0808">Transferase</keyword>
<keyword evidence="5" id="KW-0378">Hydrolase</keyword>
<evidence type="ECO:0000256" key="7">
    <source>
        <dbReference type="SAM" id="MobiDB-lite"/>
    </source>
</evidence>
<keyword evidence="3" id="KW-0540">Nuclease</keyword>
<proteinExistence type="predicted"/>
<evidence type="ECO:0000259" key="8">
    <source>
        <dbReference type="Pfam" id="PF00078"/>
    </source>
</evidence>
<name>A0AAD8SBI5_LOLMU</name>
<feature type="domain" description="Reverse transcriptase RNase H-like" evidence="9">
    <location>
        <begin position="501"/>
        <end position="569"/>
    </location>
</feature>
<dbReference type="PANTHER" id="PTHR24559:SF452">
    <property type="entry name" value="INTEGRASE CATALYTIC DOMAIN-CONTAINING PROTEIN"/>
    <property type="match status" value="1"/>
</dbReference>
<dbReference type="CDD" id="cd01647">
    <property type="entry name" value="RT_LTR"/>
    <property type="match status" value="1"/>
</dbReference>
<accession>A0AAD8SBI5</accession>
<evidence type="ECO:0000256" key="5">
    <source>
        <dbReference type="ARBA" id="ARBA00022801"/>
    </source>
</evidence>
<feature type="region of interest" description="Disordered" evidence="7">
    <location>
        <begin position="107"/>
        <end position="141"/>
    </location>
</feature>
<dbReference type="Gene3D" id="3.10.10.10">
    <property type="entry name" value="HIV Type 1 Reverse Transcriptase, subunit A, domain 1"/>
    <property type="match status" value="1"/>
</dbReference>
<dbReference type="InterPro" id="IPR000477">
    <property type="entry name" value="RT_dom"/>
</dbReference>
<dbReference type="PANTHER" id="PTHR24559">
    <property type="entry name" value="TRANSPOSON TY3-I GAG-POL POLYPROTEIN"/>
    <property type="match status" value="1"/>
</dbReference>
<comment type="caution">
    <text evidence="10">The sequence shown here is derived from an EMBL/GenBank/DDBJ whole genome shotgun (WGS) entry which is preliminary data.</text>
</comment>
<gene>
    <name evidence="10" type="ORF">QYE76_065772</name>
</gene>
<dbReference type="GO" id="GO:0016787">
    <property type="term" value="F:hydrolase activity"/>
    <property type="evidence" value="ECO:0007669"/>
    <property type="project" value="UniProtKB-KW"/>
</dbReference>
<dbReference type="Pfam" id="PF17917">
    <property type="entry name" value="RT_RNaseH"/>
    <property type="match status" value="1"/>
</dbReference>
<keyword evidence="6" id="KW-0695">RNA-directed DNA polymerase</keyword>
<organism evidence="10 11">
    <name type="scientific">Lolium multiflorum</name>
    <name type="common">Italian ryegrass</name>
    <name type="synonym">Lolium perenne subsp. multiflorum</name>
    <dbReference type="NCBI Taxonomy" id="4521"/>
    <lineage>
        <taxon>Eukaryota</taxon>
        <taxon>Viridiplantae</taxon>
        <taxon>Streptophyta</taxon>
        <taxon>Embryophyta</taxon>
        <taxon>Tracheophyta</taxon>
        <taxon>Spermatophyta</taxon>
        <taxon>Magnoliopsida</taxon>
        <taxon>Liliopsida</taxon>
        <taxon>Poales</taxon>
        <taxon>Poaceae</taxon>
        <taxon>BOP clade</taxon>
        <taxon>Pooideae</taxon>
        <taxon>Poodae</taxon>
        <taxon>Poeae</taxon>
        <taxon>Poeae Chloroplast Group 2 (Poeae type)</taxon>
        <taxon>Loliodinae</taxon>
        <taxon>Loliinae</taxon>
        <taxon>Lolium</taxon>
    </lineage>
</organism>
<dbReference type="AlphaFoldDB" id="A0AAD8SBI5"/>
<dbReference type="Gene3D" id="3.30.70.270">
    <property type="match status" value="1"/>
</dbReference>